<dbReference type="InterPro" id="IPR014001">
    <property type="entry name" value="Helicase_ATP-bd"/>
</dbReference>
<sequence length="1077" mass="117139">MLGGYKRGERKRVVGGKIRRDARGRFEIVQPDFVKPLEELESLLKVEPVYGLTRGLTGKRMKKAVDEAMKDLERVLEVTPESMPKELREAMGWQTLMEAFREAHNPRNMEDVTAGGRARMRIAYEEMSTLQAEVGMRRRKWRMGGSLVNEGWETNFDKAQGIKRARENLKYNLTECQSSALRECWGDVSDPSGSRMARLLQGDVGSGKTVVAYLLIMGMLWEGGGGGTAAVLAPTATLAEQHYRTFEEWTGEGGTADVFLLTRETKAKEREVIFERLKSAKADGRGVIVIGTHALLSKGSAEGISELDLAVIDEEQRFGVAQREVLAGVAKHKLYMSATPIPRTMALGGYSGDDEGDDDILVGALDVSTLVTKPKGAREVQTSVVEMSKVRDVVDGVKRQVAKGAKVFWVLPLIGAEDNDLTLSEKEIEKEGADRAVKTALERHAELSRVLGDGRVGIVHGRMKQKDKEKQIRWFKDPKSGVDILVGTTVLEVGIDVPQASILVVEGANRFGLSQLHQLRGRVGRPTEDKAAAEQPCHCVLIAEDESTDGGVKRLAALIETSDGFEISAKDLEIRGPGDVLGTRQSGGDQGKSVTVGQHWGMITSAARRGRMFLGESKRKGSVAEAKEIVAIDSMEGLFGGQAENAALSYALKGSDELVSLYTDIRATSAWGISMRCNMALFGDWNQESEDAGQGGGARGAFEMLQDVCKDTYGENGEGEEDKAWIKFSSAIANRKDGIVKEGRVKIIKESGEGGEKSKSFGRTTKVLSDDEAAILSGREDGTTKERMKRNLNLARGNGVLGDSDWLQKQREEKKRAAVKGGTGPVVKELKINIKPAPKLSPSETCFIIIDVETTGLSKKTARIIQLAAKVLGSSDPEDSFSAYVLPPEGALNKEVEALTGITDSFLRSGGIDSSTGVFHGPAPDFERVYEYFCRWCNDRRGGRDICLLAHNARFDVGMLNGEIQRLSGRGDRIPMLGRDASISSVVDTLVLLRSKSLWSSNAARGREDKLPRPSSFKQADVYDHVMGSPMPGAHNAMGDVLGLEAILGSKAVRGSWVRLAQNLQTPLVVIGGGEKN</sequence>
<dbReference type="SMART" id="SM00479">
    <property type="entry name" value="EXOIII"/>
    <property type="match status" value="1"/>
</dbReference>
<dbReference type="SMART" id="SM00487">
    <property type="entry name" value="DEXDc"/>
    <property type="match status" value="1"/>
</dbReference>
<feature type="domain" description="Helicase C-terminal" evidence="9">
    <location>
        <begin position="389"/>
        <end position="573"/>
    </location>
</feature>
<organism evidence="10 11">
    <name type="scientific">Triparma columacea</name>
    <dbReference type="NCBI Taxonomy" id="722753"/>
    <lineage>
        <taxon>Eukaryota</taxon>
        <taxon>Sar</taxon>
        <taxon>Stramenopiles</taxon>
        <taxon>Ochrophyta</taxon>
        <taxon>Bolidophyceae</taxon>
        <taxon>Parmales</taxon>
        <taxon>Triparmaceae</taxon>
        <taxon>Triparma</taxon>
    </lineage>
</organism>
<evidence type="ECO:0000256" key="1">
    <source>
        <dbReference type="ARBA" id="ARBA00022741"/>
    </source>
</evidence>
<dbReference type="GO" id="GO:0006281">
    <property type="term" value="P:DNA repair"/>
    <property type="evidence" value="ECO:0007669"/>
    <property type="project" value="UniProtKB-KW"/>
</dbReference>
<dbReference type="EMBL" id="BRYA01000582">
    <property type="protein sequence ID" value="GMI24314.1"/>
    <property type="molecule type" value="Genomic_DNA"/>
</dbReference>
<dbReference type="Pfam" id="PF00271">
    <property type="entry name" value="Helicase_C"/>
    <property type="match status" value="1"/>
</dbReference>
<evidence type="ECO:0000256" key="2">
    <source>
        <dbReference type="ARBA" id="ARBA00022763"/>
    </source>
</evidence>
<dbReference type="Proteomes" id="UP001165065">
    <property type="component" value="Unassembled WGS sequence"/>
</dbReference>
<dbReference type="SUPFAM" id="SSF52540">
    <property type="entry name" value="P-loop containing nucleoside triphosphate hydrolases"/>
    <property type="match status" value="1"/>
</dbReference>
<evidence type="ECO:0000256" key="6">
    <source>
        <dbReference type="ARBA" id="ARBA00023125"/>
    </source>
</evidence>
<dbReference type="InterPro" id="IPR011545">
    <property type="entry name" value="DEAD/DEAH_box_helicase_dom"/>
</dbReference>
<evidence type="ECO:0000313" key="11">
    <source>
        <dbReference type="Proteomes" id="UP001165065"/>
    </source>
</evidence>
<feature type="domain" description="Helicase ATP-binding" evidence="8">
    <location>
        <begin position="189"/>
        <end position="344"/>
    </location>
</feature>
<dbReference type="GO" id="GO:0003678">
    <property type="term" value="F:DNA helicase activity"/>
    <property type="evidence" value="ECO:0007669"/>
    <property type="project" value="TreeGrafter"/>
</dbReference>
<evidence type="ECO:0000256" key="4">
    <source>
        <dbReference type="ARBA" id="ARBA00022806"/>
    </source>
</evidence>
<dbReference type="SUPFAM" id="SSF53098">
    <property type="entry name" value="Ribonuclease H-like"/>
    <property type="match status" value="1"/>
</dbReference>
<keyword evidence="2" id="KW-0227">DNA damage</keyword>
<keyword evidence="1" id="KW-0547">Nucleotide-binding</keyword>
<accession>A0A9W7FZB3</accession>
<dbReference type="Gene3D" id="3.40.50.300">
    <property type="entry name" value="P-loop containing nucleotide triphosphate hydrolases"/>
    <property type="match status" value="2"/>
</dbReference>
<dbReference type="InterPro" id="IPR001650">
    <property type="entry name" value="Helicase_C-like"/>
</dbReference>
<dbReference type="InterPro" id="IPR036397">
    <property type="entry name" value="RNaseH_sf"/>
</dbReference>
<dbReference type="InterPro" id="IPR013520">
    <property type="entry name" value="Ribonucl_H"/>
</dbReference>
<name>A0A9W7FZB3_9STRA</name>
<evidence type="ECO:0000313" key="10">
    <source>
        <dbReference type="EMBL" id="GMI24314.1"/>
    </source>
</evidence>
<evidence type="ECO:0000256" key="5">
    <source>
        <dbReference type="ARBA" id="ARBA00022840"/>
    </source>
</evidence>
<evidence type="ECO:0000256" key="7">
    <source>
        <dbReference type="ARBA" id="ARBA00023204"/>
    </source>
</evidence>
<dbReference type="InterPro" id="IPR047112">
    <property type="entry name" value="RecG/Mfd"/>
</dbReference>
<dbReference type="GO" id="GO:0003677">
    <property type="term" value="F:DNA binding"/>
    <property type="evidence" value="ECO:0007669"/>
    <property type="project" value="UniProtKB-KW"/>
</dbReference>
<dbReference type="Gene3D" id="3.30.420.10">
    <property type="entry name" value="Ribonuclease H-like superfamily/Ribonuclease H"/>
    <property type="match status" value="1"/>
</dbReference>
<comment type="caution">
    <text evidence="10">The sequence shown here is derived from an EMBL/GenBank/DDBJ whole genome shotgun (WGS) entry which is preliminary data.</text>
</comment>
<evidence type="ECO:0000259" key="8">
    <source>
        <dbReference type="PROSITE" id="PS51192"/>
    </source>
</evidence>
<protein>
    <recommendedName>
        <fullName evidence="12">DNA helicase</fullName>
    </recommendedName>
</protein>
<proteinExistence type="predicted"/>
<dbReference type="PANTHER" id="PTHR47964">
    <property type="entry name" value="ATP-DEPENDENT DNA HELICASE HOMOLOG RECG, CHLOROPLASTIC"/>
    <property type="match status" value="1"/>
</dbReference>
<dbReference type="SMART" id="SM00490">
    <property type="entry name" value="HELICc"/>
    <property type="match status" value="1"/>
</dbReference>
<dbReference type="GO" id="GO:0016787">
    <property type="term" value="F:hydrolase activity"/>
    <property type="evidence" value="ECO:0007669"/>
    <property type="project" value="UniProtKB-KW"/>
</dbReference>
<dbReference type="AlphaFoldDB" id="A0A9W7FZB3"/>
<dbReference type="CDD" id="cd06127">
    <property type="entry name" value="DEDDh"/>
    <property type="match status" value="1"/>
</dbReference>
<evidence type="ECO:0008006" key="12">
    <source>
        <dbReference type="Google" id="ProtNLM"/>
    </source>
</evidence>
<keyword evidence="7" id="KW-0234">DNA repair</keyword>
<dbReference type="Pfam" id="PF00929">
    <property type="entry name" value="RNase_T"/>
    <property type="match status" value="1"/>
</dbReference>
<keyword evidence="11" id="KW-1185">Reference proteome</keyword>
<keyword evidence="4" id="KW-0347">Helicase</keyword>
<evidence type="ECO:0000259" key="9">
    <source>
        <dbReference type="PROSITE" id="PS51194"/>
    </source>
</evidence>
<dbReference type="OrthoDB" id="1718at2759"/>
<dbReference type="PANTHER" id="PTHR47964:SF1">
    <property type="entry name" value="ATP-DEPENDENT DNA HELICASE HOMOLOG RECG, CHLOROPLASTIC"/>
    <property type="match status" value="1"/>
</dbReference>
<dbReference type="PROSITE" id="PS51192">
    <property type="entry name" value="HELICASE_ATP_BIND_1"/>
    <property type="match status" value="1"/>
</dbReference>
<gene>
    <name evidence="10" type="ORF">TrCOL_g3974</name>
</gene>
<dbReference type="InterPro" id="IPR012337">
    <property type="entry name" value="RNaseH-like_sf"/>
</dbReference>
<reference evidence="11" key="1">
    <citation type="journal article" date="2023" name="Commun. Biol.">
        <title>Genome analysis of Parmales, the sister group of diatoms, reveals the evolutionary specialization of diatoms from phago-mixotrophs to photoautotrophs.</title>
        <authorList>
            <person name="Ban H."/>
            <person name="Sato S."/>
            <person name="Yoshikawa S."/>
            <person name="Yamada K."/>
            <person name="Nakamura Y."/>
            <person name="Ichinomiya M."/>
            <person name="Sato N."/>
            <person name="Blanc-Mathieu R."/>
            <person name="Endo H."/>
            <person name="Kuwata A."/>
            <person name="Ogata H."/>
        </authorList>
    </citation>
    <scope>NUCLEOTIDE SEQUENCE [LARGE SCALE GENOMIC DNA]</scope>
</reference>
<dbReference type="InterPro" id="IPR027417">
    <property type="entry name" value="P-loop_NTPase"/>
</dbReference>
<keyword evidence="6" id="KW-0238">DNA-binding</keyword>
<keyword evidence="5" id="KW-0067">ATP-binding</keyword>
<dbReference type="PROSITE" id="PS51194">
    <property type="entry name" value="HELICASE_CTER"/>
    <property type="match status" value="1"/>
</dbReference>
<keyword evidence="3" id="KW-0378">Hydrolase</keyword>
<dbReference type="Pfam" id="PF00270">
    <property type="entry name" value="DEAD"/>
    <property type="match status" value="1"/>
</dbReference>
<evidence type="ECO:0000256" key="3">
    <source>
        <dbReference type="ARBA" id="ARBA00022801"/>
    </source>
</evidence>
<dbReference type="GO" id="GO:0005524">
    <property type="term" value="F:ATP binding"/>
    <property type="evidence" value="ECO:0007669"/>
    <property type="project" value="UniProtKB-KW"/>
</dbReference>